<protein>
    <recommendedName>
        <fullName evidence="6">DUF4378 domain-containing protein</fullName>
    </recommendedName>
</protein>
<dbReference type="Proteomes" id="UP000323000">
    <property type="component" value="Chromosome 1"/>
</dbReference>
<evidence type="ECO:0008006" key="6">
    <source>
        <dbReference type="Google" id="ProtNLM"/>
    </source>
</evidence>
<dbReference type="EMBL" id="VAHF01000001">
    <property type="protein sequence ID" value="TXG74064.1"/>
    <property type="molecule type" value="Genomic_DNA"/>
</dbReference>
<feature type="compositionally biased region" description="Polar residues" evidence="1">
    <location>
        <begin position="343"/>
        <end position="353"/>
    </location>
</feature>
<dbReference type="InterPro" id="IPR022212">
    <property type="entry name" value="DUF3741"/>
</dbReference>
<gene>
    <name evidence="4" type="ORF">EZV62_002643</name>
</gene>
<evidence type="ECO:0000313" key="4">
    <source>
        <dbReference type="EMBL" id="TXG74064.1"/>
    </source>
</evidence>
<dbReference type="PANTHER" id="PTHR47071">
    <property type="entry name" value="PROTEIN TRM32"/>
    <property type="match status" value="1"/>
</dbReference>
<dbReference type="Pfam" id="PF14309">
    <property type="entry name" value="DUF4378"/>
    <property type="match status" value="1"/>
</dbReference>
<organism evidence="4 5">
    <name type="scientific">Acer yangbiense</name>
    <dbReference type="NCBI Taxonomy" id="1000413"/>
    <lineage>
        <taxon>Eukaryota</taxon>
        <taxon>Viridiplantae</taxon>
        <taxon>Streptophyta</taxon>
        <taxon>Embryophyta</taxon>
        <taxon>Tracheophyta</taxon>
        <taxon>Spermatophyta</taxon>
        <taxon>Magnoliopsida</taxon>
        <taxon>eudicotyledons</taxon>
        <taxon>Gunneridae</taxon>
        <taxon>Pentapetalae</taxon>
        <taxon>rosids</taxon>
        <taxon>malvids</taxon>
        <taxon>Sapindales</taxon>
        <taxon>Sapindaceae</taxon>
        <taxon>Hippocastanoideae</taxon>
        <taxon>Acereae</taxon>
        <taxon>Acer</taxon>
    </lineage>
</organism>
<dbReference type="AlphaFoldDB" id="A0A5C7IYV4"/>
<dbReference type="PANTHER" id="PTHR47071:SF2">
    <property type="entry name" value="PROTEIN TRM32"/>
    <property type="match status" value="1"/>
</dbReference>
<accession>A0A5C7IYV4</accession>
<feature type="domain" description="DUF3741" evidence="2">
    <location>
        <begin position="216"/>
        <end position="258"/>
    </location>
</feature>
<sequence>MGKQLQHEHSGVEFEEYQPGCLGGIVHILDYHHRNNDKKTVHQQKNHRGRRRRRAICCLNSKTISMDRGTGEVQSLLVAEADDFLVEEQAVKKSPIDKSSGKPHINTLISKEISTEESNQHWLLGFPAQPRLQRLDSIHHLEPSDYRLDKINWTNPIIVLRKSADTSDSGLQVSSQKKRTRKAVAKNKKSEIRDTMNVEEQNQVSGNHQVLESSKNQKQMDAKHLNREILHQQVKEYVDVLEIFKVNKELFLNILQDPEVCISMQVPGRKTSNMKAKLTKSISFPVADLSRVRYPRPTTLEHKQNETWTFQKGEKFVSGVQVPELDQARSQKDYNAKKVPSSGEITSSQGSVQGSNHQWWNQFFIGRLRDIKQRIKHAIKESKKGNNRTYTDEVFDGCTGSTSAKDMPKSLENISIGQDGEENSKSFYEIKGSDNDLSNSRLRRIRRTSSLNESLDRYAQLFGSNFSEGEAKLPHSKSLKLRNEDRISSRERAPKFFRRISSLSDVESFYSLLNEVAHDSEMQVKTSVDCSTKTENDDHFQAKPSSFPVDTDKCEPSEAVVETEFQENIVQGSDCNVGTGYSGTLTVARIDEETTTYLNLGLAQPSPVLEPETCFPDKTVDLAECPISEGLDSSTISIHIDEADSSFDIQNMMSSTYSLPRCFEKVNHEKDYSFLHFEMDIDDASFNYVRDVLELSGFIGNESLGAWYSLDQPLNPSLFKELEGYLHRELQCSLEEIVANCDHQLLFDLINETLLEIYERSFAYFPRAFSFNHHIRPMPKGHRVLEEVWSRICSYMSFRSELDHSLDDFVAQDLAKRDGWMNRQFETECVALELEELIFDELLDEVICSRDS</sequence>
<dbReference type="Pfam" id="PF12552">
    <property type="entry name" value="DUF3741"/>
    <property type="match status" value="1"/>
</dbReference>
<dbReference type="InterPro" id="IPR044257">
    <property type="entry name" value="TRM32-like"/>
</dbReference>
<dbReference type="InterPro" id="IPR025486">
    <property type="entry name" value="DUF4378"/>
</dbReference>
<dbReference type="OrthoDB" id="758104at2759"/>
<evidence type="ECO:0000259" key="3">
    <source>
        <dbReference type="Pfam" id="PF14309"/>
    </source>
</evidence>
<proteinExistence type="predicted"/>
<comment type="caution">
    <text evidence="4">The sequence shown here is derived from an EMBL/GenBank/DDBJ whole genome shotgun (WGS) entry which is preliminary data.</text>
</comment>
<name>A0A5C7IYV4_9ROSI</name>
<feature type="region of interest" description="Disordered" evidence="1">
    <location>
        <begin position="331"/>
        <end position="353"/>
    </location>
</feature>
<evidence type="ECO:0000259" key="2">
    <source>
        <dbReference type="Pfam" id="PF12552"/>
    </source>
</evidence>
<evidence type="ECO:0000313" key="5">
    <source>
        <dbReference type="Proteomes" id="UP000323000"/>
    </source>
</evidence>
<keyword evidence="5" id="KW-1185">Reference proteome</keyword>
<reference evidence="5" key="1">
    <citation type="journal article" date="2019" name="Gigascience">
        <title>De novo genome assembly of the endangered Acer yangbiense, a plant species with extremely small populations endemic to Yunnan Province, China.</title>
        <authorList>
            <person name="Yang J."/>
            <person name="Wariss H.M."/>
            <person name="Tao L."/>
            <person name="Zhang R."/>
            <person name="Yun Q."/>
            <person name="Hollingsworth P."/>
            <person name="Dao Z."/>
            <person name="Luo G."/>
            <person name="Guo H."/>
            <person name="Ma Y."/>
            <person name="Sun W."/>
        </authorList>
    </citation>
    <scope>NUCLEOTIDE SEQUENCE [LARGE SCALE GENOMIC DNA]</scope>
    <source>
        <strain evidence="5">cv. Malutang</strain>
    </source>
</reference>
<feature type="domain" description="DUF4378" evidence="3">
    <location>
        <begin position="686"/>
        <end position="845"/>
    </location>
</feature>
<evidence type="ECO:0000256" key="1">
    <source>
        <dbReference type="SAM" id="MobiDB-lite"/>
    </source>
</evidence>